<dbReference type="GO" id="GO:0005975">
    <property type="term" value="P:carbohydrate metabolic process"/>
    <property type="evidence" value="ECO:0007669"/>
    <property type="project" value="InterPro"/>
</dbReference>
<dbReference type="EMBL" id="UINC01000148">
    <property type="protein sequence ID" value="SUZ50020.1"/>
    <property type="molecule type" value="Genomic_DNA"/>
</dbReference>
<protein>
    <recommendedName>
        <fullName evidence="3">beta-N-acetylhexosaminidase</fullName>
        <ecNumber evidence="3">3.2.1.52</ecNumber>
    </recommendedName>
</protein>
<dbReference type="InterPro" id="IPR017853">
    <property type="entry name" value="GH"/>
</dbReference>
<feature type="domain" description="Glycoside hydrolase family 3 N-terminal" evidence="6">
    <location>
        <begin position="15"/>
        <end position="304"/>
    </location>
</feature>
<dbReference type="Gene3D" id="3.20.20.300">
    <property type="entry name" value="Glycoside hydrolase, family 3, N-terminal domain"/>
    <property type="match status" value="1"/>
</dbReference>
<comment type="similarity">
    <text evidence="2">Belongs to the glycosyl hydrolase 3 family.</text>
</comment>
<evidence type="ECO:0000259" key="6">
    <source>
        <dbReference type="Pfam" id="PF00933"/>
    </source>
</evidence>
<evidence type="ECO:0000256" key="3">
    <source>
        <dbReference type="ARBA" id="ARBA00012663"/>
    </source>
</evidence>
<keyword evidence="5" id="KW-0326">Glycosidase</keyword>
<keyword evidence="4" id="KW-0378">Hydrolase</keyword>
<reference evidence="7" key="1">
    <citation type="submission" date="2018-05" db="EMBL/GenBank/DDBJ databases">
        <authorList>
            <person name="Lanie J.A."/>
            <person name="Ng W.-L."/>
            <person name="Kazmierczak K.M."/>
            <person name="Andrzejewski T.M."/>
            <person name="Davidsen T.M."/>
            <person name="Wayne K.J."/>
            <person name="Tettelin H."/>
            <person name="Glass J.I."/>
            <person name="Rusch D."/>
            <person name="Podicherti R."/>
            <person name="Tsui H.-C.T."/>
            <person name="Winkler M.E."/>
        </authorList>
    </citation>
    <scope>NUCLEOTIDE SEQUENCE</scope>
</reference>
<comment type="catalytic activity">
    <reaction evidence="1">
        <text>Hydrolysis of terminal non-reducing N-acetyl-D-hexosamine residues in N-acetyl-beta-D-hexosaminides.</text>
        <dbReference type="EC" id="3.2.1.52"/>
    </reaction>
</comment>
<feature type="non-terminal residue" evidence="7">
    <location>
        <position position="1"/>
    </location>
</feature>
<accession>A0A381N5W1</accession>
<dbReference type="Pfam" id="PF00933">
    <property type="entry name" value="Glyco_hydro_3"/>
    <property type="match status" value="1"/>
</dbReference>
<proteinExistence type="inferred from homology"/>
<evidence type="ECO:0000256" key="1">
    <source>
        <dbReference type="ARBA" id="ARBA00001231"/>
    </source>
</evidence>
<dbReference type="GO" id="GO:0009254">
    <property type="term" value="P:peptidoglycan turnover"/>
    <property type="evidence" value="ECO:0007669"/>
    <property type="project" value="TreeGrafter"/>
</dbReference>
<dbReference type="InterPro" id="IPR001764">
    <property type="entry name" value="Glyco_hydro_3_N"/>
</dbReference>
<dbReference type="InterPro" id="IPR036962">
    <property type="entry name" value="Glyco_hydro_3_N_sf"/>
</dbReference>
<dbReference type="InterPro" id="IPR050226">
    <property type="entry name" value="NagZ_Beta-hexosaminidase"/>
</dbReference>
<evidence type="ECO:0000256" key="5">
    <source>
        <dbReference type="ARBA" id="ARBA00023295"/>
    </source>
</evidence>
<evidence type="ECO:0000256" key="4">
    <source>
        <dbReference type="ARBA" id="ARBA00022801"/>
    </source>
</evidence>
<feature type="non-terminal residue" evidence="7">
    <location>
        <position position="329"/>
    </location>
</feature>
<dbReference type="EC" id="3.2.1.52" evidence="3"/>
<dbReference type="NCBIfam" id="NF003740">
    <property type="entry name" value="PRK05337.1"/>
    <property type="match status" value="1"/>
</dbReference>
<evidence type="ECO:0000256" key="2">
    <source>
        <dbReference type="ARBA" id="ARBA00005336"/>
    </source>
</evidence>
<dbReference type="AlphaFoldDB" id="A0A381N5W1"/>
<gene>
    <name evidence="7" type="ORF">METZ01_LOCUS2874</name>
</gene>
<sequence length="329" mass="37205">MRLGPLFISIEGTELSSDEEQILLNDLIGGVVLFSRNYQNKDQLKLLVDSIKALKYPSLFVCVDQEGGRVQRFQDDFYPIPEMRSLGKMYDQSDQIAMQAAYYAAKILGLELMNVGIDFSFAPVLDIDYGVSDIIGSRSFHSDPKIVGHLASSFFDGFQDIGMQCIVKHFPGHGFVKEDSHQNTPVDQRSIQTIIKDLEPYKILISKGLRGIMTAHIKYPLVDKKLATFSRYWLTEYLQRELQFNGIIFSDDLMMKSTDFLSSMMQKVNHSLEAGCDFVLICNSMQAVSECLSKLNFSDEQFTNLEEKSSSLRPLLDNSYDAESNLGES</sequence>
<organism evidence="7">
    <name type="scientific">marine metagenome</name>
    <dbReference type="NCBI Taxonomy" id="408172"/>
    <lineage>
        <taxon>unclassified sequences</taxon>
        <taxon>metagenomes</taxon>
        <taxon>ecological metagenomes</taxon>
    </lineage>
</organism>
<name>A0A381N5W1_9ZZZZ</name>
<dbReference type="PANTHER" id="PTHR30480">
    <property type="entry name" value="BETA-HEXOSAMINIDASE-RELATED"/>
    <property type="match status" value="1"/>
</dbReference>
<dbReference type="PANTHER" id="PTHR30480:SF13">
    <property type="entry name" value="BETA-HEXOSAMINIDASE"/>
    <property type="match status" value="1"/>
</dbReference>
<dbReference type="GO" id="GO:0004563">
    <property type="term" value="F:beta-N-acetylhexosaminidase activity"/>
    <property type="evidence" value="ECO:0007669"/>
    <property type="project" value="UniProtKB-EC"/>
</dbReference>
<evidence type="ECO:0000313" key="7">
    <source>
        <dbReference type="EMBL" id="SUZ50020.1"/>
    </source>
</evidence>
<dbReference type="SUPFAM" id="SSF51445">
    <property type="entry name" value="(Trans)glycosidases"/>
    <property type="match status" value="1"/>
</dbReference>